<dbReference type="AlphaFoldDB" id="A0A1M5U689"/>
<proteinExistence type="predicted"/>
<dbReference type="STRING" id="1206085.SAMN05443575_4145"/>
<protein>
    <recommendedName>
        <fullName evidence="2">Glycosyltransferase 61 catalytic domain-containing protein</fullName>
    </recommendedName>
</protein>
<evidence type="ECO:0000313" key="3">
    <source>
        <dbReference type="EMBL" id="SHH58411.1"/>
    </source>
</evidence>
<dbReference type="InterPro" id="IPR049625">
    <property type="entry name" value="Glyco_transf_61_cat"/>
</dbReference>
<reference evidence="3 4" key="1">
    <citation type="submission" date="2016-11" db="EMBL/GenBank/DDBJ databases">
        <authorList>
            <person name="Jaros S."/>
            <person name="Januszkiewicz K."/>
            <person name="Wedrychowicz H."/>
        </authorList>
    </citation>
    <scope>NUCLEOTIDE SEQUENCE [LARGE SCALE GENOMIC DNA]</scope>
    <source>
        <strain evidence="3 4">DSM 45627</strain>
    </source>
</reference>
<evidence type="ECO:0000256" key="1">
    <source>
        <dbReference type="SAM" id="MobiDB-lite"/>
    </source>
</evidence>
<evidence type="ECO:0000313" key="4">
    <source>
        <dbReference type="Proteomes" id="UP000186132"/>
    </source>
</evidence>
<gene>
    <name evidence="3" type="ORF">SAMN05443575_4145</name>
</gene>
<dbReference type="Proteomes" id="UP000186132">
    <property type="component" value="Unassembled WGS sequence"/>
</dbReference>
<dbReference type="Pfam" id="PF04577">
    <property type="entry name" value="Glyco_transf_61"/>
    <property type="match status" value="1"/>
</dbReference>
<feature type="domain" description="Glycosyltransferase 61 catalytic" evidence="2">
    <location>
        <begin position="361"/>
        <end position="536"/>
    </location>
</feature>
<dbReference type="GO" id="GO:0016757">
    <property type="term" value="F:glycosyltransferase activity"/>
    <property type="evidence" value="ECO:0007669"/>
    <property type="project" value="InterPro"/>
</dbReference>
<name>A0A1M5U689_9ACTN</name>
<accession>A0A1M5U689</accession>
<keyword evidence="4" id="KW-1185">Reference proteome</keyword>
<sequence length="613" mass="68153">MTRFDHSARSIRRFRDRADVTARLRAAARAARHPARLAPAPVPLPAAEPDSPTISPLAALRTPIDPPREGLVVIIAPTGRTAAELAPWLSDFERSRCHVFAAAPGDDVATVATHVHTVPDTVDTAAIHETLKTLPRVGVILDLVGDDPAARWRRLFLHLRAKGHYVIGRLDDQPLAPDVRAWAATLVAFRDNGTAAPQSVAGEFALAIEDVTVTPTVLTIGKRGTHLLKLRGHETDAVLPVRDPDVTVDSLVVRPAGSFEGRDTVVHHRTDAELVWPDRTIAYPPLHLRHYAGRVLFASHMLFATQRSVLPDSYRWHLYANPSNPRFGSPTSDFARLTPDVKAKGTLEGTYYNLDPQFSGFGHVMTEVVGRLWGWDQAKREFPGIKALFGVKSANNARNTAKYRVLRAYGIPEEDIVWASKPKRVNSLVSATSMWHNNLPYSVHPDLPEVWDRLAANLVDPAVETYDKVFVSRSGQFARRSCHNIAQVEELFARHGFTIYYPEHFDLTEQASVFASARVLAGLGGSGLFNILFAKQLETAIILNQDAYYHRNEHLFTSLLGGEVHYFWSPTDPPPAEGWTRQRASEASWTFDLERHEEPLVELLRSVGTPARR</sequence>
<feature type="region of interest" description="Disordered" evidence="1">
    <location>
        <begin position="31"/>
        <end position="50"/>
    </location>
</feature>
<dbReference type="OrthoDB" id="5116883at2"/>
<evidence type="ECO:0000259" key="2">
    <source>
        <dbReference type="Pfam" id="PF04577"/>
    </source>
</evidence>
<organism evidence="3 4">
    <name type="scientific">Jatrophihabitans endophyticus</name>
    <dbReference type="NCBI Taxonomy" id="1206085"/>
    <lineage>
        <taxon>Bacteria</taxon>
        <taxon>Bacillati</taxon>
        <taxon>Actinomycetota</taxon>
        <taxon>Actinomycetes</taxon>
        <taxon>Jatrophihabitantales</taxon>
        <taxon>Jatrophihabitantaceae</taxon>
        <taxon>Jatrophihabitans</taxon>
    </lineage>
</organism>
<dbReference type="EMBL" id="FQVU01000007">
    <property type="protein sequence ID" value="SHH58411.1"/>
    <property type="molecule type" value="Genomic_DNA"/>
</dbReference>
<dbReference type="RefSeq" id="WP_073392331.1">
    <property type="nucleotide sequence ID" value="NZ_FQVU01000007.1"/>
</dbReference>